<proteinExistence type="predicted"/>
<accession>A0A9P8HM93</accession>
<comment type="caution">
    <text evidence="1">The sequence shown here is derived from an EMBL/GenBank/DDBJ whole genome shotgun (WGS) entry which is preliminary data.</text>
</comment>
<sequence>MFTFIVQAARRSTMETEHVSKAHPSARAQRIAGAYSYALLPDPLIHKDEGLRLLLFSAHSKSKAYGESAMDDPR</sequence>
<name>A0A9P8HM93_9HYPO</name>
<reference evidence="1 2" key="1">
    <citation type="submission" date="2021-08" db="EMBL/GenBank/DDBJ databases">
        <title>The highly contiguous genome resource for Trichoderma semiorbis FJ059, a fungal antagonistic to plant pathogens.</title>
        <authorList>
            <person name="Liu T."/>
        </authorList>
    </citation>
    <scope>NUCLEOTIDE SEQUENCE [LARGE SCALE GENOMIC DNA]</scope>
    <source>
        <strain evidence="1 2">FJ059</strain>
    </source>
</reference>
<evidence type="ECO:0000313" key="1">
    <source>
        <dbReference type="EMBL" id="KAH0525076.1"/>
    </source>
</evidence>
<keyword evidence="2" id="KW-1185">Reference proteome</keyword>
<evidence type="ECO:0000313" key="2">
    <source>
        <dbReference type="Proteomes" id="UP000826573"/>
    </source>
</evidence>
<dbReference type="Proteomes" id="UP000826573">
    <property type="component" value="Unassembled WGS sequence"/>
</dbReference>
<gene>
    <name evidence="1" type="ORF">TsFJ059_007490</name>
</gene>
<protein>
    <submittedName>
        <fullName evidence="1">Uncharacterized protein</fullName>
    </submittedName>
</protein>
<dbReference type="EMBL" id="JAIMJC010000005">
    <property type="protein sequence ID" value="KAH0525076.1"/>
    <property type="molecule type" value="Genomic_DNA"/>
</dbReference>
<dbReference type="AlphaFoldDB" id="A0A9P8HM93"/>
<organism evidence="1 2">
    <name type="scientific">Trichoderma semiorbis</name>
    <dbReference type="NCBI Taxonomy" id="1491008"/>
    <lineage>
        <taxon>Eukaryota</taxon>
        <taxon>Fungi</taxon>
        <taxon>Dikarya</taxon>
        <taxon>Ascomycota</taxon>
        <taxon>Pezizomycotina</taxon>
        <taxon>Sordariomycetes</taxon>
        <taxon>Hypocreomycetidae</taxon>
        <taxon>Hypocreales</taxon>
        <taxon>Hypocreaceae</taxon>
        <taxon>Trichoderma</taxon>
    </lineage>
</organism>